<evidence type="ECO:0000313" key="9">
    <source>
        <dbReference type="Proteomes" id="UP000291189"/>
    </source>
</evidence>
<evidence type="ECO:0000259" key="7">
    <source>
        <dbReference type="Pfam" id="PF00361"/>
    </source>
</evidence>
<keyword evidence="5" id="KW-0520">NAD</keyword>
<sequence>MNLVQSIDWLAIAAPTVLAVAAVVVLLVDAFLPRPLLPATLTLLAVLAAAVPTWVLWGDPAQSTFCTGDALEGPELCSFSTDAFTLVVWGIVLFGTAVVTLIGTAAVADGRTPAGEWHFLLLCSAAGAVTLAASRDLVTLLVALEVVSLPAFALAGLRRGDPRAAEAAVKFFLVSVVATAITLMGISLLYGVTGSVFLDGIAAGVATGSEPWSVLVVGALLTVVGLAFKVAAVPFHMWVPDTYVGAPVAVAAYLSVVSKAAGFVGLMLVLGRGLPGLADTWAPVVAILAALTMTAGNVLALRQTHAVRLLAWSSVAQAGYILVPFGAVTPDDVGPALSGSLGYLAVYAIVNLTAFAVAAVVGTRHPAQRLADYRGLVKEEPGAGWPLAFALVALAGLPPGVIGLLAKVLVFDAASRVTWLVVVMAVNVAIGLVYYAAWLRELFRPAAEPGDSTYDVPNGVGVAIGMTFVAGVLFSVLPGWLLDPVLAALG</sequence>
<feature type="transmembrane region" description="Helical" evidence="5">
    <location>
        <begin position="212"/>
        <end position="232"/>
    </location>
</feature>
<feature type="domain" description="NADH:quinone oxidoreductase/Mrp antiporter transmembrane" evidence="7">
    <location>
        <begin position="134"/>
        <end position="429"/>
    </location>
</feature>
<comment type="similarity">
    <text evidence="5">Belongs to the complex I subunit 2 family.</text>
</comment>
<dbReference type="OrthoDB" id="9811718at2"/>
<keyword evidence="5" id="KW-1003">Cell membrane</keyword>
<evidence type="ECO:0000313" key="8">
    <source>
        <dbReference type="EMBL" id="RYU14852.1"/>
    </source>
</evidence>
<keyword evidence="5" id="KW-0813">Transport</keyword>
<dbReference type="GO" id="GO:0012505">
    <property type="term" value="C:endomembrane system"/>
    <property type="evidence" value="ECO:0007669"/>
    <property type="project" value="UniProtKB-SubCell"/>
</dbReference>
<dbReference type="PANTHER" id="PTHR22773">
    <property type="entry name" value="NADH DEHYDROGENASE"/>
    <property type="match status" value="1"/>
</dbReference>
<comment type="subcellular location">
    <subcellularLocation>
        <location evidence="5">Cell membrane</location>
        <topology evidence="5">Multi-pass membrane protein</topology>
    </subcellularLocation>
    <subcellularLocation>
        <location evidence="1">Endomembrane system</location>
        <topology evidence="1">Multi-pass membrane protein</topology>
    </subcellularLocation>
    <subcellularLocation>
        <location evidence="6">Membrane</location>
        <topology evidence="6">Multi-pass membrane protein</topology>
    </subcellularLocation>
</comment>
<dbReference type="AlphaFoldDB" id="A0A4Q5J800"/>
<feature type="transmembrane region" description="Helical" evidence="5">
    <location>
        <begin position="86"/>
        <end position="108"/>
    </location>
</feature>
<keyword evidence="4 5" id="KW-0472">Membrane</keyword>
<comment type="catalytic activity">
    <reaction evidence="5">
        <text>a quinone + NADH + 5 H(+)(in) = a quinol + NAD(+) + 4 H(+)(out)</text>
        <dbReference type="Rhea" id="RHEA:57888"/>
        <dbReference type="ChEBI" id="CHEBI:15378"/>
        <dbReference type="ChEBI" id="CHEBI:24646"/>
        <dbReference type="ChEBI" id="CHEBI:57540"/>
        <dbReference type="ChEBI" id="CHEBI:57945"/>
        <dbReference type="ChEBI" id="CHEBI:132124"/>
    </reaction>
</comment>
<feature type="transmembrane region" description="Helical" evidence="5">
    <location>
        <begin position="281"/>
        <end position="302"/>
    </location>
</feature>
<dbReference type="EMBL" id="SDPU01000009">
    <property type="protein sequence ID" value="RYU14852.1"/>
    <property type="molecule type" value="Genomic_DNA"/>
</dbReference>
<evidence type="ECO:0000256" key="2">
    <source>
        <dbReference type="ARBA" id="ARBA00022692"/>
    </source>
</evidence>
<feature type="transmembrane region" description="Helical" evidence="5">
    <location>
        <begin position="140"/>
        <end position="157"/>
    </location>
</feature>
<keyword evidence="5" id="KW-0874">Quinone</keyword>
<feature type="transmembrane region" description="Helical" evidence="5">
    <location>
        <begin position="12"/>
        <end position="32"/>
    </location>
</feature>
<feature type="transmembrane region" description="Helical" evidence="5">
    <location>
        <begin position="341"/>
        <end position="362"/>
    </location>
</feature>
<comment type="function">
    <text evidence="5">NDH-1 shuttles electrons from NADH, via FMN and iron-sulfur (Fe-S) centers, to quinones in the respiratory chain. The immediate electron acceptor for the enzyme in this species is believed to be a menaquinone. Couples the redox reaction to proton translocation (for every two electrons transferred, four hydrogen ions are translocated across the cytoplasmic membrane), and thus conserves the redox energy in a proton gradient.</text>
</comment>
<feature type="transmembrane region" description="Helical" evidence="5">
    <location>
        <begin position="309"/>
        <end position="329"/>
    </location>
</feature>
<dbReference type="GO" id="GO:0008137">
    <property type="term" value="F:NADH dehydrogenase (ubiquinone) activity"/>
    <property type="evidence" value="ECO:0007669"/>
    <property type="project" value="InterPro"/>
</dbReference>
<dbReference type="Pfam" id="PF00361">
    <property type="entry name" value="Proton_antipo_M"/>
    <property type="match status" value="1"/>
</dbReference>
<feature type="transmembrane region" description="Helical" evidence="5">
    <location>
        <begin position="460"/>
        <end position="481"/>
    </location>
</feature>
<dbReference type="Proteomes" id="UP000291189">
    <property type="component" value="Unassembled WGS sequence"/>
</dbReference>
<proteinExistence type="inferred from homology"/>
<keyword evidence="2 5" id="KW-0812">Transmembrane</keyword>
<evidence type="ECO:0000256" key="4">
    <source>
        <dbReference type="ARBA" id="ARBA00023136"/>
    </source>
</evidence>
<feature type="transmembrane region" description="Helical" evidence="5">
    <location>
        <begin position="39"/>
        <end position="57"/>
    </location>
</feature>
<accession>A0A4Q5J800</accession>
<comment type="subunit">
    <text evidence="5">NDH-1 is composed of 14 different subunits. Subunits NuoA, H, J, K, L, M, N constitute the membrane sector of the complex.</text>
</comment>
<dbReference type="GO" id="GO:0005886">
    <property type="term" value="C:plasma membrane"/>
    <property type="evidence" value="ECO:0007669"/>
    <property type="project" value="UniProtKB-SubCell"/>
</dbReference>
<reference evidence="8 9" key="1">
    <citation type="submission" date="2019-01" db="EMBL/GenBank/DDBJ databases">
        <title>Nocardioides guangzhouensis sp. nov., an actinobacterium isolated from soil.</title>
        <authorList>
            <person name="Fu Y."/>
            <person name="Cai Y."/>
            <person name="Lin Z."/>
            <person name="Chen P."/>
        </authorList>
    </citation>
    <scope>NUCLEOTIDE SEQUENCE [LARGE SCALE GENOMIC DNA]</scope>
    <source>
        <strain evidence="8 9">NBRC 105384</strain>
    </source>
</reference>
<keyword evidence="3 5" id="KW-1133">Transmembrane helix</keyword>
<dbReference type="GO" id="GO:0042773">
    <property type="term" value="P:ATP synthesis coupled electron transport"/>
    <property type="evidence" value="ECO:0007669"/>
    <property type="project" value="InterPro"/>
</dbReference>
<dbReference type="GO" id="GO:0048038">
    <property type="term" value="F:quinone binding"/>
    <property type="evidence" value="ECO:0007669"/>
    <property type="project" value="UniProtKB-KW"/>
</dbReference>
<dbReference type="InterPro" id="IPR001750">
    <property type="entry name" value="ND/Mrp_TM"/>
</dbReference>
<keyword evidence="9" id="KW-1185">Reference proteome</keyword>
<dbReference type="InterPro" id="IPR010096">
    <property type="entry name" value="NADH-Q_OxRdtase_suN/2"/>
</dbReference>
<evidence type="ECO:0000256" key="6">
    <source>
        <dbReference type="RuleBase" id="RU000320"/>
    </source>
</evidence>
<feature type="transmembrane region" description="Helical" evidence="5">
    <location>
        <begin position="417"/>
        <end position="439"/>
    </location>
</feature>
<comment type="caution">
    <text evidence="8">The sequence shown here is derived from an EMBL/GenBank/DDBJ whole genome shotgun (WGS) entry which is preliminary data.</text>
</comment>
<dbReference type="EC" id="7.1.1.-" evidence="5"/>
<feature type="transmembrane region" description="Helical" evidence="5">
    <location>
        <begin position="169"/>
        <end position="192"/>
    </location>
</feature>
<name>A0A4Q5J800_9ACTN</name>
<dbReference type="RefSeq" id="WP_129985275.1">
    <property type="nucleotide sequence ID" value="NZ_SDPU01000009.1"/>
</dbReference>
<keyword evidence="5" id="KW-1278">Translocase</keyword>
<evidence type="ECO:0000256" key="1">
    <source>
        <dbReference type="ARBA" id="ARBA00004127"/>
    </source>
</evidence>
<organism evidence="8 9">
    <name type="scientific">Nocardioides iriomotensis</name>
    <dbReference type="NCBI Taxonomy" id="715784"/>
    <lineage>
        <taxon>Bacteria</taxon>
        <taxon>Bacillati</taxon>
        <taxon>Actinomycetota</taxon>
        <taxon>Actinomycetes</taxon>
        <taxon>Propionibacteriales</taxon>
        <taxon>Nocardioidaceae</taxon>
        <taxon>Nocardioides</taxon>
    </lineage>
</organism>
<protein>
    <recommendedName>
        <fullName evidence="5">NADH-quinone oxidoreductase subunit N</fullName>
        <ecNumber evidence="5">7.1.1.-</ecNumber>
    </recommendedName>
    <alternativeName>
        <fullName evidence="5">NADH dehydrogenase I subunit N</fullName>
    </alternativeName>
    <alternativeName>
        <fullName evidence="5">NDH-1 subunit N</fullName>
    </alternativeName>
</protein>
<dbReference type="HAMAP" id="MF_00445">
    <property type="entry name" value="NDH1_NuoN_1"/>
    <property type="match status" value="1"/>
</dbReference>
<feature type="transmembrane region" description="Helical" evidence="5">
    <location>
        <begin position="383"/>
        <end position="405"/>
    </location>
</feature>
<dbReference type="GO" id="GO:0050136">
    <property type="term" value="F:NADH dehydrogenase (quinone) (non-electrogenic) activity"/>
    <property type="evidence" value="ECO:0007669"/>
    <property type="project" value="UniProtKB-UniRule"/>
</dbReference>
<feature type="transmembrane region" description="Helical" evidence="5">
    <location>
        <begin position="244"/>
        <end position="269"/>
    </location>
</feature>
<evidence type="ECO:0000256" key="3">
    <source>
        <dbReference type="ARBA" id="ARBA00022989"/>
    </source>
</evidence>
<gene>
    <name evidence="5" type="primary">nuoN</name>
    <name evidence="8" type="ORF">ETU37_02385</name>
</gene>
<evidence type="ECO:0000256" key="5">
    <source>
        <dbReference type="HAMAP-Rule" id="MF_00445"/>
    </source>
</evidence>